<dbReference type="Proteomes" id="UP000613768">
    <property type="component" value="Unassembled WGS sequence"/>
</dbReference>
<dbReference type="GO" id="GO:0004674">
    <property type="term" value="F:protein serine/threonine kinase activity"/>
    <property type="evidence" value="ECO:0007669"/>
    <property type="project" value="UniProtKB-KW"/>
</dbReference>
<keyword evidence="7" id="KW-0723">Serine/threonine-protein kinase</keyword>
<feature type="domain" description="Protein kinase" evidence="6">
    <location>
        <begin position="82"/>
        <end position="358"/>
    </location>
</feature>
<dbReference type="InterPro" id="IPR019734">
    <property type="entry name" value="TPR_rpt"/>
</dbReference>
<evidence type="ECO:0000256" key="2">
    <source>
        <dbReference type="ARBA" id="ARBA00022741"/>
    </source>
</evidence>
<evidence type="ECO:0000313" key="8">
    <source>
        <dbReference type="Proteomes" id="UP000613768"/>
    </source>
</evidence>
<dbReference type="InterPro" id="IPR011990">
    <property type="entry name" value="TPR-like_helical_dom_sf"/>
</dbReference>
<organism evidence="7 8">
    <name type="scientific">Pseudomarimonas arenosa</name>
    <dbReference type="NCBI Taxonomy" id="2774145"/>
    <lineage>
        <taxon>Bacteria</taxon>
        <taxon>Pseudomonadati</taxon>
        <taxon>Pseudomonadota</taxon>
        <taxon>Gammaproteobacteria</taxon>
        <taxon>Lysobacterales</taxon>
        <taxon>Lysobacteraceae</taxon>
        <taxon>Pseudomarimonas</taxon>
    </lineage>
</organism>
<dbReference type="PROSITE" id="PS50011">
    <property type="entry name" value="PROTEIN_KINASE_DOM"/>
    <property type="match status" value="1"/>
</dbReference>
<accession>A0AAW3ZIM5</accession>
<dbReference type="InterPro" id="IPR011009">
    <property type="entry name" value="Kinase-like_dom_sf"/>
</dbReference>
<keyword evidence="1" id="KW-0808">Transferase</keyword>
<reference evidence="7 8" key="1">
    <citation type="submission" date="2020-09" db="EMBL/GenBank/DDBJ databases">
        <title>Pseudoxanthomonas sp. CAU 1598 isolated from sand of Yaerae Beach.</title>
        <authorList>
            <person name="Kim W."/>
        </authorList>
    </citation>
    <scope>NUCLEOTIDE SEQUENCE [LARGE SCALE GENOMIC DNA]</scope>
    <source>
        <strain evidence="7 8">CAU 1598</strain>
    </source>
</reference>
<dbReference type="InterPro" id="IPR008271">
    <property type="entry name" value="Ser/Thr_kinase_AS"/>
</dbReference>
<feature type="binding site" evidence="5">
    <location>
        <position position="112"/>
    </location>
    <ligand>
        <name>ATP</name>
        <dbReference type="ChEBI" id="CHEBI:30616"/>
    </ligand>
</feature>
<name>A0AAW3ZIM5_9GAMM</name>
<evidence type="ECO:0000313" key="7">
    <source>
        <dbReference type="EMBL" id="MBD8525084.1"/>
    </source>
</evidence>
<dbReference type="PROSITE" id="PS00108">
    <property type="entry name" value="PROTEIN_KINASE_ST"/>
    <property type="match status" value="1"/>
</dbReference>
<dbReference type="SMART" id="SM00028">
    <property type="entry name" value="TPR"/>
    <property type="match status" value="4"/>
</dbReference>
<dbReference type="SUPFAM" id="SSF48452">
    <property type="entry name" value="TPR-like"/>
    <property type="match status" value="2"/>
</dbReference>
<dbReference type="PANTHER" id="PTHR43289:SF34">
    <property type="entry name" value="SERINE_THREONINE-PROTEIN KINASE YBDM-RELATED"/>
    <property type="match status" value="1"/>
</dbReference>
<sequence length="866" mass="94881">MLSAPLLRELFDQLSAIADPSAREAALCAATENIELRASLRRLLQAEASLDPLDSVDSAEPIYAFVEAQQRRAWIGRRLGEFELVELLGSGGMGAVYRARRCAEFEQQVAIKLLNQLRPVAPSLQRFQAERQALALLDHPGIARLFDAAISADGYPYLVMELIQGAPLDHYCRRQRVSLRDRVKLMVEVCAAVQAAHARLVLHRDLKPANILVSHDGHPKVVDFGIAKLLDQDGVDATRTVEGQRALSLDYASPEQIRGEVCGVQTDVYSLGVVLFELLTGRRPFFRSGMPLPALLAALEREPPPLASGSIEASFAPDLSRSQLRGDLDAILQCALASEQRHRYRSVAEFAADLQRYLDGRAVHARGAVRGYRAWRFVRRNGWALSMASLIVFGSLLLALFYRSSSLSLEAERNKAQLAQIHAELERSRAEQLNELILDSFRVADPRQGEGAELSARKVLDRAAERLGVLSESTVGNAELLLTLSAAYVGLGLYDQAETVLSRAAQLSASRPSEQAKVELQRADLARRRTQFAEAGEHLAQARGLMLGQGEQLAGLRLDADEQEALLALATDRGAEGVQLLQRNRAQRIALQGVAHRDSRRVGRQLAFAHRSLGEFEQAEAALLQLLGEVGGETAQAAERQRLLAELAALRLRQRRTDDAMQAAQQSLQAARDLYGSRHVATANALDLLATLEKRAGQLPQAEAHYREAIAVKRAALGPGQLAEAISAYNLGLLLLYSRNDAAGAEQALASAVGIAAQHWHASHSNLHLLRTKWAASLVALGRIDEAEALLQQAKQVFAAAPEQNEVNLAWVRAELAEIRQQQAEPEASRQLIEQAWPVLSAHLAADDPELSLIRSRYQRHAEPAP</sequence>
<dbReference type="CDD" id="cd14014">
    <property type="entry name" value="STKc_PknB_like"/>
    <property type="match status" value="1"/>
</dbReference>
<dbReference type="Gene3D" id="1.25.40.10">
    <property type="entry name" value="Tetratricopeptide repeat domain"/>
    <property type="match status" value="2"/>
</dbReference>
<keyword evidence="3 7" id="KW-0418">Kinase</keyword>
<dbReference type="Pfam" id="PF00069">
    <property type="entry name" value="Pkinase"/>
    <property type="match status" value="1"/>
</dbReference>
<dbReference type="Pfam" id="PF13424">
    <property type="entry name" value="TPR_12"/>
    <property type="match status" value="1"/>
</dbReference>
<dbReference type="EMBL" id="JACYTR010000006">
    <property type="protein sequence ID" value="MBD8525084.1"/>
    <property type="molecule type" value="Genomic_DNA"/>
</dbReference>
<dbReference type="SUPFAM" id="SSF56112">
    <property type="entry name" value="Protein kinase-like (PK-like)"/>
    <property type="match status" value="1"/>
</dbReference>
<dbReference type="Gene3D" id="3.30.200.20">
    <property type="entry name" value="Phosphorylase Kinase, domain 1"/>
    <property type="match status" value="1"/>
</dbReference>
<evidence type="ECO:0000256" key="1">
    <source>
        <dbReference type="ARBA" id="ARBA00022679"/>
    </source>
</evidence>
<protein>
    <submittedName>
        <fullName evidence="7">Serine/threonine protein kinase</fullName>
    </submittedName>
</protein>
<dbReference type="AlphaFoldDB" id="A0AAW3ZIM5"/>
<dbReference type="PANTHER" id="PTHR43289">
    <property type="entry name" value="MITOGEN-ACTIVATED PROTEIN KINASE KINASE KINASE 20-RELATED"/>
    <property type="match status" value="1"/>
</dbReference>
<evidence type="ECO:0000256" key="5">
    <source>
        <dbReference type="PROSITE-ProRule" id="PRU10141"/>
    </source>
</evidence>
<dbReference type="PROSITE" id="PS00107">
    <property type="entry name" value="PROTEIN_KINASE_ATP"/>
    <property type="match status" value="1"/>
</dbReference>
<keyword evidence="2 5" id="KW-0547">Nucleotide-binding</keyword>
<dbReference type="InterPro" id="IPR000719">
    <property type="entry name" value="Prot_kinase_dom"/>
</dbReference>
<gene>
    <name evidence="7" type="ORF">IFO71_04950</name>
</gene>
<dbReference type="InterPro" id="IPR017441">
    <property type="entry name" value="Protein_kinase_ATP_BS"/>
</dbReference>
<evidence type="ECO:0000256" key="3">
    <source>
        <dbReference type="ARBA" id="ARBA00022777"/>
    </source>
</evidence>
<dbReference type="GO" id="GO:0005524">
    <property type="term" value="F:ATP binding"/>
    <property type="evidence" value="ECO:0007669"/>
    <property type="project" value="UniProtKB-UniRule"/>
</dbReference>
<proteinExistence type="predicted"/>
<keyword evidence="4 5" id="KW-0067">ATP-binding</keyword>
<dbReference type="Gene3D" id="1.10.510.10">
    <property type="entry name" value="Transferase(Phosphotransferase) domain 1"/>
    <property type="match status" value="1"/>
</dbReference>
<dbReference type="SMART" id="SM00220">
    <property type="entry name" value="S_TKc"/>
    <property type="match status" value="1"/>
</dbReference>
<keyword evidence="8" id="KW-1185">Reference proteome</keyword>
<comment type="caution">
    <text evidence="7">The sequence shown here is derived from an EMBL/GenBank/DDBJ whole genome shotgun (WGS) entry which is preliminary data.</text>
</comment>
<evidence type="ECO:0000259" key="6">
    <source>
        <dbReference type="PROSITE" id="PS50011"/>
    </source>
</evidence>
<dbReference type="RefSeq" id="WP_192028429.1">
    <property type="nucleotide sequence ID" value="NZ_JACYTR010000006.1"/>
</dbReference>
<evidence type="ECO:0000256" key="4">
    <source>
        <dbReference type="ARBA" id="ARBA00022840"/>
    </source>
</evidence>